<evidence type="ECO:0000313" key="1">
    <source>
        <dbReference type="EMBL" id="MFD0987998.1"/>
    </source>
</evidence>
<organism evidence="1 2">
    <name type="scientific">Methyloligella solikamskensis</name>
    <dbReference type="NCBI Taxonomy" id="1177756"/>
    <lineage>
        <taxon>Bacteria</taxon>
        <taxon>Pseudomonadati</taxon>
        <taxon>Pseudomonadota</taxon>
        <taxon>Alphaproteobacteria</taxon>
        <taxon>Hyphomicrobiales</taxon>
        <taxon>Hyphomicrobiaceae</taxon>
        <taxon>Methyloligella</taxon>
    </lineage>
</organism>
<protein>
    <submittedName>
        <fullName evidence="1">Uncharacterized protein</fullName>
    </submittedName>
</protein>
<evidence type="ECO:0000313" key="2">
    <source>
        <dbReference type="Proteomes" id="UP001597102"/>
    </source>
</evidence>
<dbReference type="RefSeq" id="WP_379090497.1">
    <property type="nucleotide sequence ID" value="NZ_JBHTJO010000001.1"/>
</dbReference>
<comment type="caution">
    <text evidence="1">The sequence shown here is derived from an EMBL/GenBank/DDBJ whole genome shotgun (WGS) entry which is preliminary data.</text>
</comment>
<accession>A0ABW3JC27</accession>
<proteinExistence type="predicted"/>
<name>A0ABW3JC27_9HYPH</name>
<dbReference type="EMBL" id="JBHTJO010000001">
    <property type="protein sequence ID" value="MFD0987998.1"/>
    <property type="molecule type" value="Genomic_DNA"/>
</dbReference>
<dbReference type="Proteomes" id="UP001597102">
    <property type="component" value="Unassembled WGS sequence"/>
</dbReference>
<reference evidence="2" key="1">
    <citation type="journal article" date="2019" name="Int. J. Syst. Evol. Microbiol.">
        <title>The Global Catalogue of Microorganisms (GCM) 10K type strain sequencing project: providing services to taxonomists for standard genome sequencing and annotation.</title>
        <authorList>
            <consortium name="The Broad Institute Genomics Platform"/>
            <consortium name="The Broad Institute Genome Sequencing Center for Infectious Disease"/>
            <person name="Wu L."/>
            <person name="Ma J."/>
        </authorList>
    </citation>
    <scope>NUCLEOTIDE SEQUENCE [LARGE SCALE GENOMIC DNA]</scope>
    <source>
        <strain evidence="2">CCUG 61697</strain>
    </source>
</reference>
<gene>
    <name evidence="1" type="ORF">ACFQ2F_12915</name>
</gene>
<keyword evidence="2" id="KW-1185">Reference proteome</keyword>
<sequence>MSNDEIKSSPQKSKYTITADEAIRYAKEALKNEEFVALIRDHMANPTQTDEESEIQQAQISRIAREYALSRGMPYPYQAAYKIALGFAESVLIGRRKSLDSEEVRERLSNSFFIEE</sequence>